<dbReference type="InterPro" id="IPR021109">
    <property type="entry name" value="Peptidase_aspartic_dom_sf"/>
</dbReference>
<organism evidence="1 2">
    <name type="scientific">Phytophthora fragariaefolia</name>
    <dbReference type="NCBI Taxonomy" id="1490495"/>
    <lineage>
        <taxon>Eukaryota</taxon>
        <taxon>Sar</taxon>
        <taxon>Stramenopiles</taxon>
        <taxon>Oomycota</taxon>
        <taxon>Peronosporomycetes</taxon>
        <taxon>Peronosporales</taxon>
        <taxon>Peronosporaceae</taxon>
        <taxon>Phytophthora</taxon>
    </lineage>
</organism>
<dbReference type="OrthoDB" id="123763at2759"/>
<dbReference type="Proteomes" id="UP001165121">
    <property type="component" value="Unassembled WGS sequence"/>
</dbReference>
<dbReference type="AlphaFoldDB" id="A0A9W6XQ73"/>
<proteinExistence type="predicted"/>
<accession>A0A9W6XQ73</accession>
<dbReference type="Gene3D" id="2.40.70.10">
    <property type="entry name" value="Acid Proteases"/>
    <property type="match status" value="1"/>
</dbReference>
<dbReference type="Pfam" id="PF08284">
    <property type="entry name" value="RVP_2"/>
    <property type="match status" value="1"/>
</dbReference>
<name>A0A9W6XQ73_9STRA</name>
<keyword evidence="2" id="KW-1185">Reference proteome</keyword>
<dbReference type="EMBL" id="BSXT01001480">
    <property type="protein sequence ID" value="GMF42853.1"/>
    <property type="molecule type" value="Genomic_DNA"/>
</dbReference>
<protein>
    <submittedName>
        <fullName evidence="1">Unnamed protein product</fullName>
    </submittedName>
</protein>
<sequence>MTVLIDSGASFNFATKASVARNNALYASALEASKSNTNVSVRLATGSIVSTRKVTISLKVKFDDFDSAEPFIVLDMDDRYDLILGMPWLAKHKPWIDWRSRTIGASHNPLADRALVGHVPSSSRDGFVYEHRVQWQLRCCLLATTCCHEQRSSTANVCRDANFCGGRGSVQY</sequence>
<comment type="caution">
    <text evidence="1">The sequence shown here is derived from an EMBL/GenBank/DDBJ whole genome shotgun (WGS) entry which is preliminary data.</text>
</comment>
<dbReference type="CDD" id="cd00303">
    <property type="entry name" value="retropepsin_like"/>
    <property type="match status" value="1"/>
</dbReference>
<gene>
    <name evidence="1" type="ORF">Pfra01_001421300</name>
</gene>
<dbReference type="SUPFAM" id="SSF50630">
    <property type="entry name" value="Acid proteases"/>
    <property type="match status" value="1"/>
</dbReference>
<evidence type="ECO:0000313" key="2">
    <source>
        <dbReference type="Proteomes" id="UP001165121"/>
    </source>
</evidence>
<evidence type="ECO:0000313" key="1">
    <source>
        <dbReference type="EMBL" id="GMF42853.1"/>
    </source>
</evidence>
<reference evidence="1" key="1">
    <citation type="submission" date="2023-04" db="EMBL/GenBank/DDBJ databases">
        <title>Phytophthora fragariaefolia NBRC 109709.</title>
        <authorList>
            <person name="Ichikawa N."/>
            <person name="Sato H."/>
            <person name="Tonouchi N."/>
        </authorList>
    </citation>
    <scope>NUCLEOTIDE SEQUENCE</scope>
    <source>
        <strain evidence="1">NBRC 109709</strain>
    </source>
</reference>